<dbReference type="Proteomes" id="UP000219020">
    <property type="component" value="Unassembled WGS sequence"/>
</dbReference>
<gene>
    <name evidence="1" type="ORF">BTN49_1480</name>
</gene>
<sequence>MYAIIEGHMVTSLSRIVSGHVVFLSVELDWFIEHASTSTHIKKFFV</sequence>
<evidence type="ECO:0000313" key="1">
    <source>
        <dbReference type="EMBL" id="PCS22922.1"/>
    </source>
</evidence>
<reference evidence="2" key="1">
    <citation type="submission" date="2017-04" db="EMBL/GenBank/DDBJ databases">
        <title>Genome evolution of the luminous symbionts of deep sea anglerfish.</title>
        <authorList>
            <person name="Hendry T.A."/>
        </authorList>
    </citation>
    <scope>NUCLEOTIDE SEQUENCE [LARGE SCALE GENOMIC DNA]</scope>
</reference>
<comment type="caution">
    <text evidence="1">The sequence shown here is derived from an EMBL/GenBank/DDBJ whole genome shotgun (WGS) entry which is preliminary data.</text>
</comment>
<dbReference type="EMBL" id="NBYY01000013">
    <property type="protein sequence ID" value="PCS22922.1"/>
    <property type="molecule type" value="Genomic_DNA"/>
</dbReference>
<dbReference type="AlphaFoldDB" id="A0A2A5T436"/>
<keyword evidence="2" id="KW-1185">Reference proteome</keyword>
<evidence type="ECO:0000313" key="2">
    <source>
        <dbReference type="Proteomes" id="UP000219020"/>
    </source>
</evidence>
<protein>
    <submittedName>
        <fullName evidence="1">Uncharacterized protein</fullName>
    </submittedName>
</protein>
<name>A0A2A5T436_9GAMM</name>
<organism evidence="1 2">
    <name type="scientific">Candidatus Enterovibrio escicola</name>
    <dbReference type="NCBI Taxonomy" id="1927127"/>
    <lineage>
        <taxon>Bacteria</taxon>
        <taxon>Pseudomonadati</taxon>
        <taxon>Pseudomonadota</taxon>
        <taxon>Gammaproteobacteria</taxon>
        <taxon>Vibrionales</taxon>
        <taxon>Vibrionaceae</taxon>
        <taxon>Enterovibrio</taxon>
    </lineage>
</organism>
<proteinExistence type="predicted"/>
<accession>A0A2A5T436</accession>
<dbReference type="RefSeq" id="WP_190319959.1">
    <property type="nucleotide sequence ID" value="NZ_RPGH01000016.1"/>
</dbReference>